<dbReference type="Gene3D" id="3.40.50.720">
    <property type="entry name" value="NAD(P)-binding Rossmann-like Domain"/>
    <property type="match status" value="1"/>
</dbReference>
<dbReference type="InterPro" id="IPR036291">
    <property type="entry name" value="NAD(P)-bd_dom_sf"/>
</dbReference>
<dbReference type="PANTHER" id="PTHR21089:SF1">
    <property type="entry name" value="BIFUNCTIONAL 3-DEHYDROQUINATE DEHYDRATASE_SHIKIMATE DEHYDROGENASE, CHLOROPLASTIC"/>
    <property type="match status" value="1"/>
</dbReference>
<keyword evidence="2" id="KW-0521">NADP</keyword>
<dbReference type="PANTHER" id="PTHR21089">
    <property type="entry name" value="SHIKIMATE DEHYDROGENASE"/>
    <property type="match status" value="1"/>
</dbReference>
<evidence type="ECO:0000256" key="3">
    <source>
        <dbReference type="ARBA" id="ARBA00023002"/>
    </source>
</evidence>
<proteinExistence type="predicted"/>
<reference evidence="6 7" key="1">
    <citation type="journal article" date="2021" name="Front. Microbiol.">
        <title>Aerobic Denitrification and Heterotrophic Sulfur Oxidation in the Genus Halomonas Revealed by Six Novel Species Characterizations and Genome-Based Analysis.</title>
        <authorList>
            <person name="Wang L."/>
            <person name="Shao Z."/>
        </authorList>
    </citation>
    <scope>NUCLEOTIDE SEQUENCE [LARGE SCALE GENOMIC DNA]</scope>
    <source>
        <strain evidence="6 7">MCCC 1A05748</strain>
    </source>
</reference>
<keyword evidence="7" id="KW-1185">Reference proteome</keyword>
<dbReference type="Pfam" id="PF08501">
    <property type="entry name" value="Shikimate_dh_N"/>
    <property type="match status" value="1"/>
</dbReference>
<dbReference type="InterPro" id="IPR022893">
    <property type="entry name" value="Shikimate_DH_fam"/>
</dbReference>
<comment type="caution">
    <text evidence="6">The sequence shown here is derived from an EMBL/GenBank/DDBJ whole genome shotgun (WGS) entry which is preliminary data.</text>
</comment>
<name>A0ABS9B994_9GAMM</name>
<dbReference type="EMBL" id="JABFTQ010000013">
    <property type="protein sequence ID" value="MCE8048560.1"/>
    <property type="molecule type" value="Genomic_DNA"/>
</dbReference>
<sequence length="266" mass="27473">MIERLDGATRLYLILGDPIAQVKSPLGVTQAFQQRGHNALLAPLHIAPADLGDFLCGASPARNLDGLIVTVPHKFAAHGHCAGATGRADFLGAVNVMRRNAEGDWYGDQVDGLAYVAALRKKGFEPRGCRALLAGAGGAGSAIAEALIRAGVASLAIHDEDATRRDALIARLASLALGEVAAGGRDPAGFDLAINATPCGMAEGDPLPFDLAGLAAGTLAGDVVTVPEVTPWLAAADERGCLTLRGVEMFAAVRELMVDFLLDTPH</sequence>
<evidence type="ECO:0000256" key="4">
    <source>
        <dbReference type="ARBA" id="ARBA00023141"/>
    </source>
</evidence>
<keyword evidence="4" id="KW-0028">Amino-acid biosynthesis</keyword>
<dbReference type="RefSeq" id="WP_234251330.1">
    <property type="nucleotide sequence ID" value="NZ_JABFTQ010000013.1"/>
</dbReference>
<evidence type="ECO:0000256" key="2">
    <source>
        <dbReference type="ARBA" id="ARBA00022857"/>
    </source>
</evidence>
<dbReference type="SUPFAM" id="SSF53223">
    <property type="entry name" value="Aminoacid dehydrogenase-like, N-terminal domain"/>
    <property type="match status" value="1"/>
</dbReference>
<keyword evidence="3" id="KW-0560">Oxidoreductase</keyword>
<protein>
    <submittedName>
        <fullName evidence="6">Shikimate dehydrogenase</fullName>
    </submittedName>
</protein>
<gene>
    <name evidence="6" type="ORF">HOP60_17675</name>
</gene>
<comment type="pathway">
    <text evidence="1">Metabolic intermediate biosynthesis; chorismate biosynthesis; chorismate from D-erythrose 4-phosphate and phosphoenolpyruvate: step 4/7.</text>
</comment>
<evidence type="ECO:0000259" key="5">
    <source>
        <dbReference type="Pfam" id="PF08501"/>
    </source>
</evidence>
<evidence type="ECO:0000313" key="6">
    <source>
        <dbReference type="EMBL" id="MCE8048560.1"/>
    </source>
</evidence>
<accession>A0ABS9B994</accession>
<keyword evidence="4" id="KW-0057">Aromatic amino acid biosynthesis</keyword>
<dbReference type="Proteomes" id="UP001320154">
    <property type="component" value="Unassembled WGS sequence"/>
</dbReference>
<evidence type="ECO:0000313" key="7">
    <source>
        <dbReference type="Proteomes" id="UP001320154"/>
    </source>
</evidence>
<evidence type="ECO:0000256" key="1">
    <source>
        <dbReference type="ARBA" id="ARBA00004871"/>
    </source>
</evidence>
<dbReference type="InterPro" id="IPR013708">
    <property type="entry name" value="Shikimate_DH-bd_N"/>
</dbReference>
<dbReference type="InterPro" id="IPR046346">
    <property type="entry name" value="Aminoacid_DH-like_N_sf"/>
</dbReference>
<feature type="domain" description="Shikimate dehydrogenase substrate binding N-terminal" evidence="5">
    <location>
        <begin position="14"/>
        <end position="96"/>
    </location>
</feature>
<dbReference type="SUPFAM" id="SSF51735">
    <property type="entry name" value="NAD(P)-binding Rossmann-fold domains"/>
    <property type="match status" value="1"/>
</dbReference>
<organism evidence="6 7">
    <name type="scientific">Billgrantia desiderata</name>
    <dbReference type="NCBI Taxonomy" id="52021"/>
    <lineage>
        <taxon>Bacteria</taxon>
        <taxon>Pseudomonadati</taxon>
        <taxon>Pseudomonadota</taxon>
        <taxon>Gammaproteobacteria</taxon>
        <taxon>Oceanospirillales</taxon>
        <taxon>Halomonadaceae</taxon>
        <taxon>Billgrantia</taxon>
    </lineage>
</organism>
<dbReference type="Gene3D" id="3.40.50.10860">
    <property type="entry name" value="Leucine Dehydrogenase, chain A, domain 1"/>
    <property type="match status" value="1"/>
</dbReference>